<proteinExistence type="predicted"/>
<dbReference type="AlphaFoldDB" id="A0A8J3N1T8"/>
<dbReference type="EMBL" id="BNJK01000001">
    <property type="protein sequence ID" value="GHO92530.1"/>
    <property type="molecule type" value="Genomic_DNA"/>
</dbReference>
<sequence length="91" mass="9257">MFTGLVGVAVIPNGVVVVDVVGAPVSSITILAGGLVPPVGERPMLGLFFTVRGDAWVAVSLAAIKSPVAIKSNARKTFGTKLGRAAERRSA</sequence>
<name>A0A8J3N1T8_9CHLR</name>
<gene>
    <name evidence="1" type="ORF">KSF_025780</name>
</gene>
<reference evidence="1" key="1">
    <citation type="submission" date="2020-10" db="EMBL/GenBank/DDBJ databases">
        <title>Taxonomic study of unclassified bacteria belonging to the class Ktedonobacteria.</title>
        <authorList>
            <person name="Yabe S."/>
            <person name="Wang C.M."/>
            <person name="Zheng Y."/>
            <person name="Sakai Y."/>
            <person name="Cavaletti L."/>
            <person name="Monciardini P."/>
            <person name="Donadio S."/>
        </authorList>
    </citation>
    <scope>NUCLEOTIDE SEQUENCE</scope>
    <source>
        <strain evidence="1">ID150040</strain>
    </source>
</reference>
<accession>A0A8J3N1T8</accession>
<dbReference type="Proteomes" id="UP000597444">
    <property type="component" value="Unassembled WGS sequence"/>
</dbReference>
<evidence type="ECO:0000313" key="1">
    <source>
        <dbReference type="EMBL" id="GHO92530.1"/>
    </source>
</evidence>
<protein>
    <submittedName>
        <fullName evidence="1">Uncharacterized protein</fullName>
    </submittedName>
</protein>
<organism evidence="1 2">
    <name type="scientific">Reticulibacter mediterranei</name>
    <dbReference type="NCBI Taxonomy" id="2778369"/>
    <lineage>
        <taxon>Bacteria</taxon>
        <taxon>Bacillati</taxon>
        <taxon>Chloroflexota</taxon>
        <taxon>Ktedonobacteria</taxon>
        <taxon>Ktedonobacterales</taxon>
        <taxon>Reticulibacteraceae</taxon>
        <taxon>Reticulibacter</taxon>
    </lineage>
</organism>
<keyword evidence="2" id="KW-1185">Reference proteome</keyword>
<evidence type="ECO:0000313" key="2">
    <source>
        <dbReference type="Proteomes" id="UP000597444"/>
    </source>
</evidence>
<comment type="caution">
    <text evidence="1">The sequence shown here is derived from an EMBL/GenBank/DDBJ whole genome shotgun (WGS) entry which is preliminary data.</text>
</comment>